<evidence type="ECO:0000313" key="1">
    <source>
        <dbReference type="EMBL" id="KZP05105.1"/>
    </source>
</evidence>
<organism evidence="1 2">
    <name type="scientific">Athelia psychrophila</name>
    <dbReference type="NCBI Taxonomy" id="1759441"/>
    <lineage>
        <taxon>Eukaryota</taxon>
        <taxon>Fungi</taxon>
        <taxon>Dikarya</taxon>
        <taxon>Basidiomycota</taxon>
        <taxon>Agaricomycotina</taxon>
        <taxon>Agaricomycetes</taxon>
        <taxon>Agaricomycetidae</taxon>
        <taxon>Atheliales</taxon>
        <taxon>Atheliaceae</taxon>
        <taxon>Athelia</taxon>
    </lineage>
</organism>
<sequence length="97" mass="11146">MKLEEITETQVDRAIRKTKPYKAAGTDGMSNLMFTHCRACLIPMLTKIFRATFELQHYPKAWQETLTVLIRKEGKADYGKTKAYRPITLLPAMAKIL</sequence>
<name>A0A167VKC0_9AGAM</name>
<dbReference type="PANTHER" id="PTHR19446">
    <property type="entry name" value="REVERSE TRANSCRIPTASES"/>
    <property type="match status" value="1"/>
</dbReference>
<accession>A0A167VKC0</accession>
<dbReference type="STRING" id="436010.A0A167VKC0"/>
<feature type="non-terminal residue" evidence="1">
    <location>
        <position position="97"/>
    </location>
</feature>
<dbReference type="Proteomes" id="UP000076532">
    <property type="component" value="Unassembled WGS sequence"/>
</dbReference>
<dbReference type="AlphaFoldDB" id="A0A167VKC0"/>
<keyword evidence="2" id="KW-1185">Reference proteome</keyword>
<evidence type="ECO:0008006" key="3">
    <source>
        <dbReference type="Google" id="ProtNLM"/>
    </source>
</evidence>
<proteinExistence type="predicted"/>
<dbReference type="OrthoDB" id="2690385at2759"/>
<evidence type="ECO:0000313" key="2">
    <source>
        <dbReference type="Proteomes" id="UP000076532"/>
    </source>
</evidence>
<reference evidence="1 2" key="1">
    <citation type="journal article" date="2016" name="Mol. Biol. Evol.">
        <title>Comparative Genomics of Early-Diverging Mushroom-Forming Fungi Provides Insights into the Origins of Lignocellulose Decay Capabilities.</title>
        <authorList>
            <person name="Nagy L.G."/>
            <person name="Riley R."/>
            <person name="Tritt A."/>
            <person name="Adam C."/>
            <person name="Daum C."/>
            <person name="Floudas D."/>
            <person name="Sun H."/>
            <person name="Yadav J.S."/>
            <person name="Pangilinan J."/>
            <person name="Larsson K.H."/>
            <person name="Matsuura K."/>
            <person name="Barry K."/>
            <person name="Labutti K."/>
            <person name="Kuo R."/>
            <person name="Ohm R.A."/>
            <person name="Bhattacharya S.S."/>
            <person name="Shirouzu T."/>
            <person name="Yoshinaga Y."/>
            <person name="Martin F.M."/>
            <person name="Grigoriev I.V."/>
            <person name="Hibbett D.S."/>
        </authorList>
    </citation>
    <scope>NUCLEOTIDE SEQUENCE [LARGE SCALE GENOMIC DNA]</scope>
    <source>
        <strain evidence="1 2">CBS 109695</strain>
    </source>
</reference>
<dbReference type="EMBL" id="KV417862">
    <property type="protein sequence ID" value="KZP05105.1"/>
    <property type="molecule type" value="Genomic_DNA"/>
</dbReference>
<protein>
    <recommendedName>
        <fullName evidence="3">Reverse transcriptase domain-containing protein</fullName>
    </recommendedName>
</protein>
<gene>
    <name evidence="1" type="ORF">FIBSPDRAFT_766378</name>
</gene>